<comment type="caution">
    <text evidence="2">The sequence shown here is derived from an EMBL/GenBank/DDBJ whole genome shotgun (WGS) entry which is preliminary data.</text>
</comment>
<feature type="non-terminal residue" evidence="2">
    <location>
        <position position="1"/>
    </location>
</feature>
<evidence type="ECO:0000313" key="2">
    <source>
        <dbReference type="EMBL" id="CAF1666093.1"/>
    </source>
</evidence>
<evidence type="ECO:0000256" key="1">
    <source>
        <dbReference type="SAM" id="MobiDB-lite"/>
    </source>
</evidence>
<dbReference type="AlphaFoldDB" id="A0A816FUT7"/>
<feature type="region of interest" description="Disordered" evidence="1">
    <location>
        <begin position="1"/>
        <end position="29"/>
    </location>
</feature>
<sequence length="29" mass="3423">MSDRGYSRERDSGRSRRRSPSSRSPSPRR</sequence>
<dbReference type="EMBL" id="CAJNOR010012169">
    <property type="protein sequence ID" value="CAF1666093.1"/>
    <property type="molecule type" value="Genomic_DNA"/>
</dbReference>
<feature type="compositionally biased region" description="Basic and acidic residues" evidence="1">
    <location>
        <begin position="1"/>
        <end position="14"/>
    </location>
</feature>
<organism evidence="2 3">
    <name type="scientific">Adineta ricciae</name>
    <name type="common">Rotifer</name>
    <dbReference type="NCBI Taxonomy" id="249248"/>
    <lineage>
        <taxon>Eukaryota</taxon>
        <taxon>Metazoa</taxon>
        <taxon>Spiralia</taxon>
        <taxon>Gnathifera</taxon>
        <taxon>Rotifera</taxon>
        <taxon>Eurotatoria</taxon>
        <taxon>Bdelloidea</taxon>
        <taxon>Adinetida</taxon>
        <taxon>Adinetidae</taxon>
        <taxon>Adineta</taxon>
    </lineage>
</organism>
<name>A0A816FUT7_ADIRI</name>
<protein>
    <submittedName>
        <fullName evidence="2">Uncharacterized protein</fullName>
    </submittedName>
</protein>
<evidence type="ECO:0000313" key="3">
    <source>
        <dbReference type="Proteomes" id="UP000663828"/>
    </source>
</evidence>
<proteinExistence type="predicted"/>
<reference evidence="2" key="1">
    <citation type="submission" date="2021-02" db="EMBL/GenBank/DDBJ databases">
        <authorList>
            <person name="Nowell W R."/>
        </authorList>
    </citation>
    <scope>NUCLEOTIDE SEQUENCE</scope>
</reference>
<dbReference type="Proteomes" id="UP000663828">
    <property type="component" value="Unassembled WGS sequence"/>
</dbReference>
<keyword evidence="3" id="KW-1185">Reference proteome</keyword>
<accession>A0A816FUT7</accession>
<feature type="compositionally biased region" description="Basic residues" evidence="1">
    <location>
        <begin position="15"/>
        <end position="29"/>
    </location>
</feature>
<gene>
    <name evidence="2" type="ORF">XAT740_LOCUS57795</name>
</gene>